<dbReference type="PRINTS" id="PR01490">
    <property type="entry name" value="RTXTOXIND"/>
</dbReference>
<reference evidence="4 5" key="1">
    <citation type="submission" date="2019-02" db="EMBL/GenBank/DDBJ databases">
        <title>Pedobacter sp. RP-1-13 sp. nov., isolated from Arctic soil.</title>
        <authorList>
            <person name="Dahal R.H."/>
        </authorList>
    </citation>
    <scope>NUCLEOTIDE SEQUENCE [LARGE SCALE GENOMIC DNA]</scope>
    <source>
        <strain evidence="4 5">RP-1-13</strain>
    </source>
</reference>
<evidence type="ECO:0000256" key="1">
    <source>
        <dbReference type="SAM" id="Coils"/>
    </source>
</evidence>
<organism evidence="4 5">
    <name type="scientific">Pedobacter frigiditerrae</name>
    <dbReference type="NCBI Taxonomy" id="2530452"/>
    <lineage>
        <taxon>Bacteria</taxon>
        <taxon>Pseudomonadati</taxon>
        <taxon>Bacteroidota</taxon>
        <taxon>Sphingobacteriia</taxon>
        <taxon>Sphingobacteriales</taxon>
        <taxon>Sphingobacteriaceae</taxon>
        <taxon>Pedobacter</taxon>
    </lineage>
</organism>
<protein>
    <submittedName>
        <fullName evidence="4">HlyD family efflux transporter periplasmic adaptor subunit</fullName>
    </submittedName>
</protein>
<evidence type="ECO:0000259" key="3">
    <source>
        <dbReference type="Pfam" id="PF26002"/>
    </source>
</evidence>
<dbReference type="InterPro" id="IPR050739">
    <property type="entry name" value="MFP"/>
</dbReference>
<dbReference type="Proteomes" id="UP000292884">
    <property type="component" value="Unassembled WGS sequence"/>
</dbReference>
<proteinExistence type="predicted"/>
<comment type="caution">
    <text evidence="4">The sequence shown here is derived from an EMBL/GenBank/DDBJ whole genome shotgun (WGS) entry which is preliminary data.</text>
</comment>
<evidence type="ECO:0000256" key="2">
    <source>
        <dbReference type="SAM" id="Phobius"/>
    </source>
</evidence>
<dbReference type="PANTHER" id="PTHR30386">
    <property type="entry name" value="MEMBRANE FUSION SUBUNIT OF EMRAB-TOLC MULTIDRUG EFFLUX PUMP"/>
    <property type="match status" value="1"/>
</dbReference>
<evidence type="ECO:0000313" key="4">
    <source>
        <dbReference type="EMBL" id="TCC91693.1"/>
    </source>
</evidence>
<evidence type="ECO:0000313" key="5">
    <source>
        <dbReference type="Proteomes" id="UP000292884"/>
    </source>
</evidence>
<feature type="domain" description="AprE-like beta-barrel" evidence="3">
    <location>
        <begin position="358"/>
        <end position="440"/>
    </location>
</feature>
<sequence length="459" mass="52244">MEPEISVINKQISDEVNETIPPMSSRIRKSSISETEESIQTSEEVNEIITAVPSWILRRGIAIIFLILLMIIALSAFIRYPDIVKTSLKVNSLNSPKAVIAHQAGKLVKILVKDSEVVKDKQALAFLESTANHKDVIGFSEKLKFLQQKLNTTQPIISKDLETTGLNLGELQNSYQFFYQEYLAFINTQNGGFYLTQKAYLEKDLTEIRKLQNQINQQQKIQEQEYANAEEEYKAYQKLKSKNVISNSEFKQQENKYLSSKYPLQQSATALLNNNSAYLAKEKEVATLNNTIKEQQSKFRQALSTMMNETDSWIMKYVVLSPLAGRVGYAGILQENQNVNLNQELFVVNPGNTNFFGEVQIPQYNMGKVSLGQRTLIKMRSFPFEEYGVINGKISYITDAALKDSVFIAKIDFTNFEQKDSAHPILLKPGMMADAEIITRESSLLQRFMRNMTKMLNSN</sequence>
<keyword evidence="2" id="KW-1133">Transmembrane helix</keyword>
<dbReference type="PANTHER" id="PTHR30386:SF28">
    <property type="entry name" value="EXPORTED PROTEIN"/>
    <property type="match status" value="1"/>
</dbReference>
<dbReference type="Pfam" id="PF26002">
    <property type="entry name" value="Beta-barrel_AprE"/>
    <property type="match status" value="1"/>
</dbReference>
<dbReference type="RefSeq" id="WP_131552634.1">
    <property type="nucleotide sequence ID" value="NZ_SJSK01000002.1"/>
</dbReference>
<dbReference type="AlphaFoldDB" id="A0A4R0MXS8"/>
<dbReference type="InterPro" id="IPR058982">
    <property type="entry name" value="Beta-barrel_AprE"/>
</dbReference>
<dbReference type="Gene3D" id="2.40.30.170">
    <property type="match status" value="1"/>
</dbReference>
<name>A0A4R0MXS8_9SPHI</name>
<keyword evidence="5" id="KW-1185">Reference proteome</keyword>
<gene>
    <name evidence="4" type="ORF">EZ428_08010</name>
</gene>
<feature type="coiled-coil region" evidence="1">
    <location>
        <begin position="201"/>
        <end position="239"/>
    </location>
</feature>
<keyword evidence="2" id="KW-0812">Transmembrane</keyword>
<accession>A0A4R0MXS8</accession>
<keyword evidence="1" id="KW-0175">Coiled coil</keyword>
<feature type="transmembrane region" description="Helical" evidence="2">
    <location>
        <begin position="61"/>
        <end position="80"/>
    </location>
</feature>
<dbReference type="EMBL" id="SJSK01000002">
    <property type="protein sequence ID" value="TCC91693.1"/>
    <property type="molecule type" value="Genomic_DNA"/>
</dbReference>
<keyword evidence="2" id="KW-0472">Membrane</keyword>
<dbReference type="OrthoDB" id="7057889at2"/>